<proteinExistence type="predicted"/>
<dbReference type="PATRIC" id="fig|679936.5.peg.942"/>
<evidence type="ECO:0000313" key="2">
    <source>
        <dbReference type="EMBL" id="AEW04392.1"/>
    </source>
</evidence>
<reference evidence="3" key="1">
    <citation type="submission" date="2011-12" db="EMBL/GenBank/DDBJ databases">
        <title>The complete genome of chromosome of Sulfobacillus acidophilus DSM 10332.</title>
        <authorList>
            <person name="Lucas S."/>
            <person name="Han J."/>
            <person name="Lapidus A."/>
            <person name="Bruce D."/>
            <person name="Goodwin L."/>
            <person name="Pitluck S."/>
            <person name="Peters L."/>
            <person name="Kyrpides N."/>
            <person name="Mavromatis K."/>
            <person name="Ivanova N."/>
            <person name="Mikhailova N."/>
            <person name="Chertkov O."/>
            <person name="Saunders E."/>
            <person name="Detter J.C."/>
            <person name="Tapia R."/>
            <person name="Han C."/>
            <person name="Land M."/>
            <person name="Hauser L."/>
            <person name="Markowitz V."/>
            <person name="Cheng J.-F."/>
            <person name="Hugenholtz P."/>
            <person name="Woyke T."/>
            <person name="Wu D."/>
            <person name="Pukall R."/>
            <person name="Gehrich-Schroeter G."/>
            <person name="Schneider S."/>
            <person name="Klenk H.-P."/>
            <person name="Eisen J.A."/>
        </authorList>
    </citation>
    <scope>NUCLEOTIDE SEQUENCE [LARGE SCALE GENOMIC DNA]</scope>
    <source>
        <strain evidence="3">ATCC 700253 / DSM 10332 / NAL</strain>
    </source>
</reference>
<feature type="transmembrane region" description="Helical" evidence="1">
    <location>
        <begin position="61"/>
        <end position="82"/>
    </location>
</feature>
<dbReference type="HOGENOM" id="CLU_2036842_0_0_9"/>
<keyword evidence="1" id="KW-1133">Transmembrane helix</keyword>
<evidence type="ECO:0000256" key="1">
    <source>
        <dbReference type="SAM" id="Phobius"/>
    </source>
</evidence>
<dbReference type="KEGG" id="sap:Sulac_0889"/>
<dbReference type="STRING" id="679936.Sulac_0889"/>
<evidence type="ECO:0000313" key="3">
    <source>
        <dbReference type="Proteomes" id="UP000005439"/>
    </source>
</evidence>
<dbReference type="Proteomes" id="UP000005439">
    <property type="component" value="Chromosome"/>
</dbReference>
<gene>
    <name evidence="2" type="ordered locus">Sulac_0889</name>
</gene>
<feature type="transmembrane region" description="Helical" evidence="1">
    <location>
        <begin position="31"/>
        <end position="49"/>
    </location>
</feature>
<sequence>MKWAGVLERGLIVLVALSAWPRILTRFPDMSWAWRIGLALVIGGIGFMADSMFDGALSPYGRALVGFVVTFGLLSIAFSHLVYPHAFLTRYAEAAVLTGALVALGDVLIGRIERQKSMKAS</sequence>
<dbReference type="AlphaFoldDB" id="G8TS66"/>
<protein>
    <submittedName>
        <fullName evidence="2">Uncharacterized protein</fullName>
    </submittedName>
</protein>
<keyword evidence="1" id="KW-0472">Membrane</keyword>
<keyword evidence="3" id="KW-1185">Reference proteome</keyword>
<name>G8TS66_SULAD</name>
<accession>G8TS66</accession>
<reference evidence="2 3" key="2">
    <citation type="journal article" date="2012" name="Stand. Genomic Sci.">
        <title>Complete genome sequence of the moderately thermophilic mineral-sulfide-oxidizing firmicute Sulfobacillus acidophilus type strain (NAL(T)).</title>
        <authorList>
            <person name="Anderson I."/>
            <person name="Chertkov O."/>
            <person name="Chen A."/>
            <person name="Saunders E."/>
            <person name="Lapidus A."/>
            <person name="Nolan M."/>
            <person name="Lucas S."/>
            <person name="Hammon N."/>
            <person name="Deshpande S."/>
            <person name="Cheng J.F."/>
            <person name="Han C."/>
            <person name="Tapia R."/>
            <person name="Goodwin L.A."/>
            <person name="Pitluck S."/>
            <person name="Liolios K."/>
            <person name="Pagani I."/>
            <person name="Ivanova N."/>
            <person name="Mikhailova N."/>
            <person name="Pati A."/>
            <person name="Palaniappan K."/>
            <person name="Land M."/>
            <person name="Pan C."/>
            <person name="Rohde M."/>
            <person name="Pukall R."/>
            <person name="Goker M."/>
            <person name="Detter J.C."/>
            <person name="Woyke T."/>
            <person name="Bristow J."/>
            <person name="Eisen J.A."/>
            <person name="Markowitz V."/>
            <person name="Hugenholtz P."/>
            <person name="Kyrpides N.C."/>
            <person name="Klenk H.P."/>
            <person name="Mavromatis K."/>
        </authorList>
    </citation>
    <scope>NUCLEOTIDE SEQUENCE [LARGE SCALE GENOMIC DNA]</scope>
    <source>
        <strain evidence="3">ATCC 700253 / DSM 10332 / NAL</strain>
    </source>
</reference>
<organism evidence="2 3">
    <name type="scientific">Sulfobacillus acidophilus (strain ATCC 700253 / DSM 10332 / NAL)</name>
    <dbReference type="NCBI Taxonomy" id="679936"/>
    <lineage>
        <taxon>Bacteria</taxon>
        <taxon>Bacillati</taxon>
        <taxon>Bacillota</taxon>
        <taxon>Clostridia</taxon>
        <taxon>Eubacteriales</taxon>
        <taxon>Clostridiales Family XVII. Incertae Sedis</taxon>
        <taxon>Sulfobacillus</taxon>
    </lineage>
</organism>
<dbReference type="EMBL" id="CP003179">
    <property type="protein sequence ID" value="AEW04392.1"/>
    <property type="molecule type" value="Genomic_DNA"/>
</dbReference>
<keyword evidence="1" id="KW-0812">Transmembrane</keyword>